<dbReference type="Pfam" id="PF12763">
    <property type="entry name" value="EH"/>
    <property type="match status" value="1"/>
</dbReference>
<name>A0A7J6MDW3_PERCH</name>
<dbReference type="GO" id="GO:0016197">
    <property type="term" value="P:endosomal transport"/>
    <property type="evidence" value="ECO:0007669"/>
    <property type="project" value="TreeGrafter"/>
</dbReference>
<keyword evidence="3" id="KW-1185">Reference proteome</keyword>
<accession>A0A7J6MDW3</accession>
<sequence>MYSAVQNSQLYPNGQPAQGMYPSGAAVPSMTAVPSGFIGTGGLTAPKMSLSPQEEALISGNEAADFLAKSKLSRKTLHDIWNLSDSDDMGSLSPFDFYKACRLVAHAQSGVVVMSPQLLSMEPPVLPVFEGIEADKSTVRRSKAAPEGAVESSLSPIWQLTRTCLGYKDALLEMDNNIIQNVFDNKGLLR</sequence>
<protein>
    <recommendedName>
        <fullName evidence="1">EH domain-containing protein</fullName>
    </recommendedName>
</protein>
<dbReference type="GO" id="GO:0006897">
    <property type="term" value="P:endocytosis"/>
    <property type="evidence" value="ECO:0007669"/>
    <property type="project" value="TreeGrafter"/>
</dbReference>
<dbReference type="AlphaFoldDB" id="A0A7J6MDW3"/>
<dbReference type="PANTHER" id="PTHR11216:SF174">
    <property type="entry name" value="GH06923P"/>
    <property type="match status" value="1"/>
</dbReference>
<dbReference type="GO" id="GO:0005886">
    <property type="term" value="C:plasma membrane"/>
    <property type="evidence" value="ECO:0007669"/>
    <property type="project" value="TreeGrafter"/>
</dbReference>
<dbReference type="PROSITE" id="PS50031">
    <property type="entry name" value="EH"/>
    <property type="match status" value="1"/>
</dbReference>
<dbReference type="SMART" id="SM00027">
    <property type="entry name" value="EH"/>
    <property type="match status" value="1"/>
</dbReference>
<feature type="domain" description="EH" evidence="1">
    <location>
        <begin position="49"/>
        <end position="127"/>
    </location>
</feature>
<dbReference type="CDD" id="cd00052">
    <property type="entry name" value="EH"/>
    <property type="match status" value="1"/>
</dbReference>
<evidence type="ECO:0000313" key="3">
    <source>
        <dbReference type="Proteomes" id="UP000591131"/>
    </source>
</evidence>
<dbReference type="InterPro" id="IPR011992">
    <property type="entry name" value="EF-hand-dom_pair"/>
</dbReference>
<gene>
    <name evidence="2" type="ORF">FOL47_002370</name>
</gene>
<proteinExistence type="predicted"/>
<evidence type="ECO:0000313" key="2">
    <source>
        <dbReference type="EMBL" id="KAF4669783.1"/>
    </source>
</evidence>
<dbReference type="InterPro" id="IPR000261">
    <property type="entry name" value="EH_dom"/>
</dbReference>
<reference evidence="2 3" key="1">
    <citation type="submission" date="2020-04" db="EMBL/GenBank/DDBJ databases">
        <title>Perkinsus chesapeaki whole genome sequence.</title>
        <authorList>
            <person name="Bogema D.R."/>
        </authorList>
    </citation>
    <scope>NUCLEOTIDE SEQUENCE [LARGE SCALE GENOMIC DNA]</scope>
    <source>
        <strain evidence="2">ATCC PRA-425</strain>
    </source>
</reference>
<dbReference type="EMBL" id="JAAPAO010000164">
    <property type="protein sequence ID" value="KAF4669783.1"/>
    <property type="molecule type" value="Genomic_DNA"/>
</dbReference>
<organism evidence="2 3">
    <name type="scientific">Perkinsus chesapeaki</name>
    <name type="common">Clam parasite</name>
    <name type="synonym">Perkinsus andrewsi</name>
    <dbReference type="NCBI Taxonomy" id="330153"/>
    <lineage>
        <taxon>Eukaryota</taxon>
        <taxon>Sar</taxon>
        <taxon>Alveolata</taxon>
        <taxon>Perkinsozoa</taxon>
        <taxon>Perkinsea</taxon>
        <taxon>Perkinsida</taxon>
        <taxon>Perkinsidae</taxon>
        <taxon>Perkinsus</taxon>
    </lineage>
</organism>
<comment type="caution">
    <text evidence="2">The sequence shown here is derived from an EMBL/GenBank/DDBJ whole genome shotgun (WGS) entry which is preliminary data.</text>
</comment>
<dbReference type="GO" id="GO:0005737">
    <property type="term" value="C:cytoplasm"/>
    <property type="evidence" value="ECO:0007669"/>
    <property type="project" value="TreeGrafter"/>
</dbReference>
<evidence type="ECO:0000259" key="1">
    <source>
        <dbReference type="PROSITE" id="PS50031"/>
    </source>
</evidence>
<dbReference type="PANTHER" id="PTHR11216">
    <property type="entry name" value="EH DOMAIN"/>
    <property type="match status" value="1"/>
</dbReference>
<dbReference type="Proteomes" id="UP000591131">
    <property type="component" value="Unassembled WGS sequence"/>
</dbReference>
<dbReference type="Gene3D" id="1.10.238.10">
    <property type="entry name" value="EF-hand"/>
    <property type="match status" value="1"/>
</dbReference>
<dbReference type="SUPFAM" id="SSF47473">
    <property type="entry name" value="EF-hand"/>
    <property type="match status" value="1"/>
</dbReference>
<dbReference type="OrthoDB" id="524326at2759"/>